<keyword evidence="2" id="KW-0378">Hydrolase</keyword>
<comment type="catalytic activity">
    <reaction evidence="2">
        <text>Cleavage of hydrophobic, N-terminal signal or leader sequences from secreted and periplasmic proteins.</text>
        <dbReference type="EC" id="3.4.21.89"/>
    </reaction>
</comment>
<dbReference type="RefSeq" id="WP_023404301.1">
    <property type="nucleotide sequence ID" value="NZ_BAUJ01000030.1"/>
</dbReference>
<keyword evidence="2" id="KW-1133">Transmembrane helix</keyword>
<dbReference type="Pfam" id="PF10502">
    <property type="entry name" value="Peptidase_S26"/>
    <property type="match status" value="1"/>
</dbReference>
<dbReference type="InterPro" id="IPR019533">
    <property type="entry name" value="Peptidase_S26"/>
</dbReference>
<keyword evidence="5" id="KW-1185">Reference proteome</keyword>
<gene>
    <name evidence="4" type="primary">traF</name>
    <name evidence="4" type="ORF">VHA01S_030_00220</name>
</gene>
<evidence type="ECO:0000256" key="2">
    <source>
        <dbReference type="RuleBase" id="RU362042"/>
    </source>
</evidence>
<dbReference type="Proteomes" id="UP000017800">
    <property type="component" value="Unassembled WGS sequence"/>
</dbReference>
<dbReference type="EC" id="3.4.21.89" evidence="2"/>
<accession>V5FM66</accession>
<keyword evidence="2" id="KW-0472">Membrane</keyword>
<dbReference type="GO" id="GO:0009003">
    <property type="term" value="F:signal peptidase activity"/>
    <property type="evidence" value="ECO:0007669"/>
    <property type="project" value="UniProtKB-EC"/>
</dbReference>
<reference evidence="4 5" key="2">
    <citation type="submission" date="2013-11" db="EMBL/GenBank/DDBJ databases">
        <title>Whole genome shotgun sequence of Vibrio halioticoli NBRC 102217.</title>
        <authorList>
            <person name="Isaki S."/>
            <person name="Kimura A."/>
            <person name="Ohji S."/>
            <person name="Hosoyama A."/>
            <person name="Fujita N."/>
            <person name="Hashimoto M."/>
            <person name="Hosoyama Y."/>
            <person name="Yamazoe A."/>
        </authorList>
    </citation>
    <scope>NUCLEOTIDE SEQUENCE [LARGE SCALE GENOMIC DNA]</scope>
    <source>
        <strain evidence="4 5">NBRC 102217</strain>
    </source>
</reference>
<dbReference type="AlphaFoldDB" id="V5FM66"/>
<protein>
    <recommendedName>
        <fullName evidence="1 2">Signal peptidase I</fullName>
        <ecNumber evidence="2">3.4.21.89</ecNumber>
    </recommendedName>
</protein>
<dbReference type="eggNOG" id="COG4959">
    <property type="taxonomic scope" value="Bacteria"/>
</dbReference>
<comment type="caution">
    <text evidence="2">Lacks conserved residue(s) required for the propagation of feature annotation.</text>
</comment>
<proteinExistence type="inferred from homology"/>
<dbReference type="SUPFAM" id="SSF51306">
    <property type="entry name" value="LexA/Signal peptidase"/>
    <property type="match status" value="1"/>
</dbReference>
<dbReference type="InterPro" id="IPR000223">
    <property type="entry name" value="Pept_S26A_signal_pept_1"/>
</dbReference>
<comment type="similarity">
    <text evidence="2">Belongs to the peptidase S26 family.</text>
</comment>
<name>V5FM66_9VIBR</name>
<dbReference type="OrthoDB" id="5360818at2"/>
<dbReference type="GO" id="GO:0006465">
    <property type="term" value="P:signal peptide processing"/>
    <property type="evidence" value="ECO:0007669"/>
    <property type="project" value="InterPro"/>
</dbReference>
<feature type="domain" description="Peptidase S26" evidence="3">
    <location>
        <begin position="29"/>
        <end position="177"/>
    </location>
</feature>
<feature type="transmembrane region" description="Helical" evidence="2">
    <location>
        <begin position="17"/>
        <end position="36"/>
    </location>
</feature>
<evidence type="ECO:0000313" key="5">
    <source>
        <dbReference type="Proteomes" id="UP000017800"/>
    </source>
</evidence>
<dbReference type="GO" id="GO:0016020">
    <property type="term" value="C:membrane"/>
    <property type="evidence" value="ECO:0007669"/>
    <property type="project" value="UniProtKB-SubCell"/>
</dbReference>
<dbReference type="GO" id="GO:0004252">
    <property type="term" value="F:serine-type endopeptidase activity"/>
    <property type="evidence" value="ECO:0007669"/>
    <property type="project" value="InterPro"/>
</dbReference>
<keyword evidence="2" id="KW-0645">Protease</keyword>
<sequence length="177" mass="19969">MEATTQRQHPLWILTKMIWLGIFMVIGASILFHLVGQRYQVVFDTQAERCIPEYSVYLVDRSVTTFERGGIYTFTARNMTPYFEDGQPIGKYLAGVAGDHVVQNKHGVFINGTQIADGNYAAAEKLGVSPEHYHKTFVIPEGHFFFVGSRTAPRSFDSRYYGLVNQDQLVGGANPLW</sequence>
<evidence type="ECO:0000256" key="1">
    <source>
        <dbReference type="ARBA" id="ARBA00019232"/>
    </source>
</evidence>
<keyword evidence="2" id="KW-0812">Transmembrane</keyword>
<evidence type="ECO:0000259" key="3">
    <source>
        <dbReference type="Pfam" id="PF10502"/>
    </source>
</evidence>
<comment type="subcellular location">
    <subcellularLocation>
        <location evidence="2">Membrane</location>
        <topology evidence="2">Multi-pass membrane protein</topology>
    </subcellularLocation>
</comment>
<dbReference type="EMBL" id="BAUJ01000030">
    <property type="protein sequence ID" value="GAD89947.1"/>
    <property type="molecule type" value="Genomic_DNA"/>
</dbReference>
<comment type="caution">
    <text evidence="4">The sequence shown here is derived from an EMBL/GenBank/DDBJ whole genome shotgun (WGS) entry which is preliminary data.</text>
</comment>
<dbReference type="InterPro" id="IPR036286">
    <property type="entry name" value="LexA/Signal_pep-like_sf"/>
</dbReference>
<dbReference type="NCBIfam" id="TIGR02227">
    <property type="entry name" value="sigpep_I_bact"/>
    <property type="match status" value="1"/>
</dbReference>
<dbReference type="Gene3D" id="2.10.109.10">
    <property type="entry name" value="Umud Fragment, subunit A"/>
    <property type="match status" value="1"/>
</dbReference>
<organism evidence="4 5">
    <name type="scientific">Vibrio halioticoli NBRC 102217</name>
    <dbReference type="NCBI Taxonomy" id="1219072"/>
    <lineage>
        <taxon>Bacteria</taxon>
        <taxon>Pseudomonadati</taxon>
        <taxon>Pseudomonadota</taxon>
        <taxon>Gammaproteobacteria</taxon>
        <taxon>Vibrionales</taxon>
        <taxon>Vibrionaceae</taxon>
        <taxon>Vibrio</taxon>
    </lineage>
</organism>
<reference evidence="4 5" key="1">
    <citation type="submission" date="2013-10" db="EMBL/GenBank/DDBJ databases">
        <authorList>
            <person name="Ichikawa N."/>
            <person name="Kimura A."/>
            <person name="Ohji S."/>
            <person name="Hosoyama A."/>
            <person name="Fujita N."/>
        </authorList>
    </citation>
    <scope>NUCLEOTIDE SEQUENCE [LARGE SCALE GENOMIC DNA]</scope>
    <source>
        <strain evidence="4 5">NBRC 102217</strain>
    </source>
</reference>
<evidence type="ECO:0000313" key="4">
    <source>
        <dbReference type="EMBL" id="GAD89947.1"/>
    </source>
</evidence>